<dbReference type="EMBL" id="CAJHNH020000598">
    <property type="protein sequence ID" value="CAG5118733.1"/>
    <property type="molecule type" value="Genomic_DNA"/>
</dbReference>
<evidence type="ECO:0000313" key="4">
    <source>
        <dbReference type="Proteomes" id="UP000678393"/>
    </source>
</evidence>
<feature type="compositionally biased region" description="Polar residues" evidence="1">
    <location>
        <begin position="293"/>
        <end position="321"/>
    </location>
</feature>
<dbReference type="GO" id="GO:0035091">
    <property type="term" value="F:phosphatidylinositol binding"/>
    <property type="evidence" value="ECO:0007669"/>
    <property type="project" value="InterPro"/>
</dbReference>
<feature type="compositionally biased region" description="Basic and acidic residues" evidence="1">
    <location>
        <begin position="260"/>
        <end position="269"/>
    </location>
</feature>
<evidence type="ECO:0000259" key="2">
    <source>
        <dbReference type="PROSITE" id="PS50195"/>
    </source>
</evidence>
<dbReference type="OrthoDB" id="10254720at2759"/>
<protein>
    <recommendedName>
        <fullName evidence="2">PX domain-containing protein</fullName>
    </recommendedName>
</protein>
<dbReference type="InterPro" id="IPR001683">
    <property type="entry name" value="PX_dom"/>
</dbReference>
<dbReference type="PROSITE" id="PS50195">
    <property type="entry name" value="PX"/>
    <property type="match status" value="1"/>
</dbReference>
<evidence type="ECO:0000256" key="1">
    <source>
        <dbReference type="SAM" id="MobiDB-lite"/>
    </source>
</evidence>
<sequence length="364" mass="40104">KESEVVQYSIEKQWSEFEELRLKVAGIFHGTSLPALNKISIIVNDQVLRQRRNNLDQLMKFMASVPRLATCVPLLEFLGVDPGRAKRFTQSEPSEKSTAKSASNDTNEENREADDSEVYVFEDNANDQADSDLFDEEVDNIDEAIFGTEPIRAQVSMFEQQDMKAEITEEDEKDFGFIPDAIISKKEIVRIITDDTEANSDLLTIEDDLDKLMTIDVSKQGKQPRLKEGKPLSSPPPSSVVKPNISAKPSPAPKPAARPSFDKKPEDSNLPHAEAAAKPAVADKPKPGHKPRTSVSQTSAKLHSSVGIQQSSVESTPNKQSVPLKADMTGRSTQSDSVGTFDQDDILKYLNENASAADDVDLFS</sequence>
<comment type="caution">
    <text evidence="3">The sequence shown here is derived from an EMBL/GenBank/DDBJ whole genome shotgun (WGS) entry which is preliminary data.</text>
</comment>
<keyword evidence="4" id="KW-1185">Reference proteome</keyword>
<feature type="region of interest" description="Disordered" evidence="1">
    <location>
        <begin position="216"/>
        <end position="341"/>
    </location>
</feature>
<gene>
    <name evidence="3" type="ORF">CUNI_LOCUS4291</name>
</gene>
<dbReference type="PANTHER" id="PTHR14431:SF1">
    <property type="entry name" value="HCLS1-BINDING PROTEIN 3"/>
    <property type="match status" value="1"/>
</dbReference>
<dbReference type="AlphaFoldDB" id="A0A8S3YPJ6"/>
<feature type="compositionally biased region" description="Polar residues" evidence="1">
    <location>
        <begin position="330"/>
        <end position="340"/>
    </location>
</feature>
<accession>A0A8S3YPJ6</accession>
<feature type="region of interest" description="Disordered" evidence="1">
    <location>
        <begin position="86"/>
        <end position="118"/>
    </location>
</feature>
<feature type="non-terminal residue" evidence="3">
    <location>
        <position position="364"/>
    </location>
</feature>
<reference evidence="3" key="1">
    <citation type="submission" date="2021-04" db="EMBL/GenBank/DDBJ databases">
        <authorList>
            <consortium name="Molecular Ecology Group"/>
        </authorList>
    </citation>
    <scope>NUCLEOTIDE SEQUENCE</scope>
</reference>
<evidence type="ECO:0000313" key="3">
    <source>
        <dbReference type="EMBL" id="CAG5118733.1"/>
    </source>
</evidence>
<dbReference type="Proteomes" id="UP000678393">
    <property type="component" value="Unassembled WGS sequence"/>
</dbReference>
<dbReference type="InterPro" id="IPR036871">
    <property type="entry name" value="PX_dom_sf"/>
</dbReference>
<organism evidence="3 4">
    <name type="scientific">Candidula unifasciata</name>
    <dbReference type="NCBI Taxonomy" id="100452"/>
    <lineage>
        <taxon>Eukaryota</taxon>
        <taxon>Metazoa</taxon>
        <taxon>Spiralia</taxon>
        <taxon>Lophotrochozoa</taxon>
        <taxon>Mollusca</taxon>
        <taxon>Gastropoda</taxon>
        <taxon>Heterobranchia</taxon>
        <taxon>Euthyneura</taxon>
        <taxon>Panpulmonata</taxon>
        <taxon>Eupulmonata</taxon>
        <taxon>Stylommatophora</taxon>
        <taxon>Helicina</taxon>
        <taxon>Helicoidea</taxon>
        <taxon>Geomitridae</taxon>
        <taxon>Candidula</taxon>
    </lineage>
</organism>
<dbReference type="Gene3D" id="3.30.1520.10">
    <property type="entry name" value="Phox-like domain"/>
    <property type="match status" value="1"/>
</dbReference>
<proteinExistence type="predicted"/>
<name>A0A8S3YPJ6_9EUPU</name>
<feature type="domain" description="PX" evidence="2">
    <location>
        <begin position="1"/>
        <end position="85"/>
    </location>
</feature>
<dbReference type="PANTHER" id="PTHR14431">
    <property type="entry name" value="HCLS1-BINDING PROTEIN 3"/>
    <property type="match status" value="1"/>
</dbReference>
<dbReference type="SUPFAM" id="SSF64268">
    <property type="entry name" value="PX domain"/>
    <property type="match status" value="1"/>
</dbReference>
<dbReference type="InterPro" id="IPR039701">
    <property type="entry name" value="HS1BP3"/>
</dbReference>
<dbReference type="Pfam" id="PF00787">
    <property type="entry name" value="PX"/>
    <property type="match status" value="1"/>
</dbReference>